<evidence type="ECO:0000256" key="1">
    <source>
        <dbReference type="SAM" id="MobiDB-lite"/>
    </source>
</evidence>
<organism evidence="2 3">
    <name type="scientific">Postia placenta MAD-698-R-SB12</name>
    <dbReference type="NCBI Taxonomy" id="670580"/>
    <lineage>
        <taxon>Eukaryota</taxon>
        <taxon>Fungi</taxon>
        <taxon>Dikarya</taxon>
        <taxon>Basidiomycota</taxon>
        <taxon>Agaricomycotina</taxon>
        <taxon>Agaricomycetes</taxon>
        <taxon>Polyporales</taxon>
        <taxon>Adustoporiaceae</taxon>
        <taxon>Rhodonia</taxon>
    </lineage>
</organism>
<feature type="compositionally biased region" description="Basic and acidic residues" evidence="1">
    <location>
        <begin position="364"/>
        <end position="387"/>
    </location>
</feature>
<dbReference type="RefSeq" id="XP_024332906.1">
    <property type="nucleotide sequence ID" value="XM_024483367.1"/>
</dbReference>
<feature type="region of interest" description="Disordered" evidence="1">
    <location>
        <begin position="596"/>
        <end position="629"/>
    </location>
</feature>
<keyword evidence="3" id="KW-1185">Reference proteome</keyword>
<feature type="region of interest" description="Disordered" evidence="1">
    <location>
        <begin position="364"/>
        <end position="462"/>
    </location>
</feature>
<dbReference type="GeneID" id="36328316"/>
<proteinExistence type="predicted"/>
<dbReference type="Proteomes" id="UP000194127">
    <property type="component" value="Unassembled WGS sequence"/>
</dbReference>
<sequence length="629" mass="67575">LSRPASRATSICVIHSRSISTSICSIALYLDFVEGPARNPSNISRLGTRPEGARTAYGEGAQECEDNAVVGERLDEGEGLFAHRERRVGTEPLDAFKGKAQACRAHHGTHAASRQRQDAGTYSHGRYLELQCKDRGGFDAAKALTYGLDETLLTWCSRIALIGRKIMEAAAKSGLPSATIFTHARDHMDGPTDWYDMDLASRIEPGGAITTLGHALNIQMTYCAVMLSLLSAFHWGFQFAGYGKYKRPQQVFPPLHWGHARRVRLSTLGLQSVGALTALSHHHAVAIFLEGMSYCRQCGCSVEQAHEHLPAEERGARVCGQPELVALQGIEQDRLTRGERALCAGAGEWHSARARESGILCGREGERSVEREGGRPGDARLSGKDLNDSSNNKLPERALSKAGAPKGADVQREGVSADEREEEVAGTVREVDGWQAIGRPGGGQRALDGTDVTRPNRAARKSARWARDVAAGLGTERGVAATGKHQRKVVPRPRMRGPPSVVSTTVSDVVADAETVSDVVADAETASDVVADTETVSDVVADTETVTDVVADAGLGQNKKKRNRSAAKRLVVATQRRAEAAHLAEAAAQVVDFDGAVDNVPTDPVSDREVGASARRRRAQQWVDDESGD</sequence>
<accession>A0A1X6MIY2</accession>
<protein>
    <submittedName>
        <fullName evidence="2">Uncharacterized protein</fullName>
    </submittedName>
</protein>
<feature type="region of interest" description="Disordered" evidence="1">
    <location>
        <begin position="476"/>
        <end position="506"/>
    </location>
</feature>
<gene>
    <name evidence="2" type="ORF">POSPLADRAFT_1110737</name>
</gene>
<reference evidence="2 3" key="1">
    <citation type="submission" date="2017-04" db="EMBL/GenBank/DDBJ databases">
        <title>Genome Sequence of the Model Brown-Rot Fungus Postia placenta SB12.</title>
        <authorList>
            <consortium name="DOE Joint Genome Institute"/>
            <person name="Gaskell J."/>
            <person name="Kersten P."/>
            <person name="Larrondo L.F."/>
            <person name="Canessa P."/>
            <person name="Martinez D."/>
            <person name="Hibbett D."/>
            <person name="Schmoll M."/>
            <person name="Kubicek C.P."/>
            <person name="Martinez A.T."/>
            <person name="Yadav J."/>
            <person name="Master E."/>
            <person name="Magnuson J.K."/>
            <person name="James T."/>
            <person name="Yaver D."/>
            <person name="Berka R."/>
            <person name="Labutti K."/>
            <person name="Lipzen A."/>
            <person name="Aerts A."/>
            <person name="Barry K."/>
            <person name="Henrissat B."/>
            <person name="Blanchette R."/>
            <person name="Grigoriev I."/>
            <person name="Cullen D."/>
        </authorList>
    </citation>
    <scope>NUCLEOTIDE SEQUENCE [LARGE SCALE GENOMIC DNA]</scope>
    <source>
        <strain evidence="2 3">MAD-698-R-SB12</strain>
    </source>
</reference>
<name>A0A1X6MIY2_9APHY</name>
<evidence type="ECO:0000313" key="3">
    <source>
        <dbReference type="Proteomes" id="UP000194127"/>
    </source>
</evidence>
<feature type="compositionally biased region" description="Basic and acidic residues" evidence="1">
    <location>
        <begin position="409"/>
        <end position="418"/>
    </location>
</feature>
<dbReference type="STRING" id="670580.A0A1X6MIY2"/>
<feature type="non-terminal residue" evidence="2">
    <location>
        <position position="629"/>
    </location>
</feature>
<evidence type="ECO:0000313" key="2">
    <source>
        <dbReference type="EMBL" id="OSX56112.1"/>
    </source>
</evidence>
<dbReference type="EMBL" id="KZ110621">
    <property type="protein sequence ID" value="OSX56112.1"/>
    <property type="molecule type" value="Genomic_DNA"/>
</dbReference>
<feature type="compositionally biased region" description="Basic residues" evidence="1">
    <location>
        <begin position="484"/>
        <end position="495"/>
    </location>
</feature>
<dbReference type="AlphaFoldDB" id="A0A1X6MIY2"/>
<feature type="non-terminal residue" evidence="2">
    <location>
        <position position="1"/>
    </location>
</feature>
<dbReference type="OrthoDB" id="2807168at2759"/>